<dbReference type="PANTHER" id="PTHR11085">
    <property type="entry name" value="NAD-DEPENDENT PROTEIN DEACYLASE SIRTUIN-5, MITOCHONDRIAL-RELATED"/>
    <property type="match status" value="1"/>
</dbReference>
<organism evidence="6">
    <name type="scientific">Caldithrix abyssi</name>
    <dbReference type="NCBI Taxonomy" id="187145"/>
    <lineage>
        <taxon>Bacteria</taxon>
        <taxon>Pseudomonadati</taxon>
        <taxon>Calditrichota</taxon>
        <taxon>Calditrichia</taxon>
        <taxon>Calditrichales</taxon>
        <taxon>Calditrichaceae</taxon>
        <taxon>Caldithrix</taxon>
    </lineage>
</organism>
<reference evidence="6" key="1">
    <citation type="journal article" date="2020" name="mSystems">
        <title>Genome- and Community-Level Interaction Insights into Carbon Utilization and Element Cycling Functions of Hydrothermarchaeota in Hydrothermal Sediment.</title>
        <authorList>
            <person name="Zhou Z."/>
            <person name="Liu Y."/>
            <person name="Xu W."/>
            <person name="Pan J."/>
            <person name="Luo Z.H."/>
            <person name="Li M."/>
        </authorList>
    </citation>
    <scope>NUCLEOTIDE SEQUENCE [LARGE SCALE GENOMIC DNA]</scope>
    <source>
        <strain evidence="6">HyVt-456</strain>
    </source>
</reference>
<feature type="binding site" evidence="3 4">
    <location>
        <position position="148"/>
    </location>
    <ligand>
        <name>Zn(2+)</name>
        <dbReference type="ChEBI" id="CHEBI:29105"/>
    </ligand>
</feature>
<dbReference type="InterPro" id="IPR026590">
    <property type="entry name" value="Ssirtuin_cat_dom"/>
</dbReference>
<dbReference type="InterPro" id="IPR029035">
    <property type="entry name" value="DHS-like_NAD/FAD-binding_dom"/>
</dbReference>
<dbReference type="Gene3D" id="3.30.1600.10">
    <property type="entry name" value="SIR2/SIRT2 'Small Domain"/>
    <property type="match status" value="1"/>
</dbReference>
<sequence>MFSQKLLIRLKNAFNIVVLTGAGVSAESGVPTFRGKDGLWKDKEVEKLATLEALEEDPKLFWEFYSWRRQLLKEIKPNFAHFSMVDIENYFEDFTLITQNVDNLHTVAGNRKVLELHGNITRNRCLRCDHIVPMEQSAGQEIPYCDKCGNIMKPDVILFGEALNEKILRKAQTASAECEVFFSIGTSSVVEPAASLPYIAKGNGAYLVEINTEETPLSENADEVIRIPASKALTGLVMILDRIR</sequence>
<feature type="domain" description="Deacetylase sirtuin-type" evidence="5">
    <location>
        <begin position="1"/>
        <end position="244"/>
    </location>
</feature>
<dbReference type="GO" id="GO:0005737">
    <property type="term" value="C:cytoplasm"/>
    <property type="evidence" value="ECO:0007669"/>
    <property type="project" value="UniProtKB-SubCell"/>
</dbReference>
<comment type="catalytic activity">
    <reaction evidence="3">
        <text>N(6)-acetyl-L-lysyl-[protein] + NAD(+) + H2O = 2''-O-acetyl-ADP-D-ribose + nicotinamide + L-lysyl-[protein]</text>
        <dbReference type="Rhea" id="RHEA:43636"/>
        <dbReference type="Rhea" id="RHEA-COMP:9752"/>
        <dbReference type="Rhea" id="RHEA-COMP:10731"/>
        <dbReference type="ChEBI" id="CHEBI:15377"/>
        <dbReference type="ChEBI" id="CHEBI:17154"/>
        <dbReference type="ChEBI" id="CHEBI:29969"/>
        <dbReference type="ChEBI" id="CHEBI:57540"/>
        <dbReference type="ChEBI" id="CHEBI:61930"/>
        <dbReference type="ChEBI" id="CHEBI:83767"/>
        <dbReference type="EC" id="2.3.1.286"/>
    </reaction>
</comment>
<comment type="cofactor">
    <cofactor evidence="3">
        <name>Zn(2+)</name>
        <dbReference type="ChEBI" id="CHEBI:29105"/>
    </cofactor>
    <text evidence="3">Binds 1 zinc ion per subunit.</text>
</comment>
<dbReference type="InterPro" id="IPR026591">
    <property type="entry name" value="Sirtuin_cat_small_dom_sf"/>
</dbReference>
<evidence type="ECO:0000259" key="5">
    <source>
        <dbReference type="PROSITE" id="PS50305"/>
    </source>
</evidence>
<keyword evidence="3" id="KW-0963">Cytoplasm</keyword>
<feature type="binding site" evidence="3 4">
    <location>
        <position position="128"/>
    </location>
    <ligand>
        <name>Zn(2+)</name>
        <dbReference type="ChEBI" id="CHEBI:29105"/>
    </ligand>
</feature>
<comment type="similarity">
    <text evidence="3">Belongs to the sirtuin family. Class III subfamily.</text>
</comment>
<dbReference type="AlphaFoldDB" id="A0A7V1PV52"/>
<evidence type="ECO:0000256" key="2">
    <source>
        <dbReference type="ARBA" id="ARBA00023027"/>
    </source>
</evidence>
<dbReference type="GO" id="GO:0008270">
    <property type="term" value="F:zinc ion binding"/>
    <property type="evidence" value="ECO:0007669"/>
    <property type="project" value="UniProtKB-UniRule"/>
</dbReference>
<keyword evidence="3 4" id="KW-0862">Zinc</keyword>
<dbReference type="GO" id="GO:0017136">
    <property type="term" value="F:histone deacetylase activity, NAD-dependent"/>
    <property type="evidence" value="ECO:0007669"/>
    <property type="project" value="TreeGrafter"/>
</dbReference>
<keyword evidence="3 4" id="KW-0479">Metal-binding</keyword>
<evidence type="ECO:0000256" key="1">
    <source>
        <dbReference type="ARBA" id="ARBA00022679"/>
    </source>
</evidence>
<gene>
    <name evidence="3" type="primary">cobB</name>
    <name evidence="6" type="ORF">ENJ10_10065</name>
</gene>
<accession>A0A7V1PV52</accession>
<feature type="binding site" evidence="3">
    <location>
        <position position="65"/>
    </location>
    <ligand>
        <name>substrate</name>
    </ligand>
</feature>
<evidence type="ECO:0000256" key="3">
    <source>
        <dbReference type="HAMAP-Rule" id="MF_01121"/>
    </source>
</evidence>
<dbReference type="Pfam" id="PF02146">
    <property type="entry name" value="SIR2"/>
    <property type="match status" value="1"/>
</dbReference>
<protein>
    <recommendedName>
        <fullName evidence="3">NAD-dependent protein deacylase</fullName>
        <ecNumber evidence="3">2.3.1.286</ecNumber>
    </recommendedName>
    <alternativeName>
        <fullName evidence="3">Regulatory protein SIR2 homolog</fullName>
    </alternativeName>
</protein>
<keyword evidence="2 3" id="KW-0520">NAD</keyword>
<dbReference type="InterPro" id="IPR027546">
    <property type="entry name" value="Sirtuin_class_III"/>
</dbReference>
<comment type="subcellular location">
    <subcellularLocation>
        <location evidence="3">Cytoplasm</location>
    </subcellularLocation>
</comment>
<feature type="binding site" evidence="3">
    <location>
        <position position="68"/>
    </location>
    <ligand>
        <name>substrate</name>
    </ligand>
</feature>
<dbReference type="CDD" id="cd01412">
    <property type="entry name" value="SIRT5_Af1_CobB"/>
    <property type="match status" value="1"/>
</dbReference>
<feature type="binding site" evidence="3 4">
    <location>
        <position position="145"/>
    </location>
    <ligand>
        <name>Zn(2+)</name>
        <dbReference type="ChEBI" id="CHEBI:29105"/>
    </ligand>
</feature>
<feature type="active site" description="Proton acceptor" evidence="3 4">
    <location>
        <position position="117"/>
    </location>
</feature>
<feature type="binding site" evidence="3 4">
    <location>
        <position position="125"/>
    </location>
    <ligand>
        <name>Zn(2+)</name>
        <dbReference type="ChEBI" id="CHEBI:29105"/>
    </ligand>
</feature>
<evidence type="ECO:0000256" key="4">
    <source>
        <dbReference type="PROSITE-ProRule" id="PRU00236"/>
    </source>
</evidence>
<dbReference type="GO" id="GO:0036055">
    <property type="term" value="F:protein-succinyllysine desuccinylase activity"/>
    <property type="evidence" value="ECO:0007669"/>
    <property type="project" value="UniProtKB-UniRule"/>
</dbReference>
<keyword evidence="1" id="KW-0808">Transferase</keyword>
<dbReference type="InterPro" id="IPR003000">
    <property type="entry name" value="Sirtuin"/>
</dbReference>
<name>A0A7V1PV52_CALAY</name>
<dbReference type="EMBL" id="DRLD01000273">
    <property type="protein sequence ID" value="HED11022.1"/>
    <property type="molecule type" value="Genomic_DNA"/>
</dbReference>
<feature type="binding site" evidence="3">
    <location>
        <begin position="185"/>
        <end position="187"/>
    </location>
    <ligand>
        <name>NAD(+)</name>
        <dbReference type="ChEBI" id="CHEBI:57540"/>
    </ligand>
</feature>
<dbReference type="InterPro" id="IPR050134">
    <property type="entry name" value="NAD-dep_sirtuin_deacylases"/>
</dbReference>
<dbReference type="SUPFAM" id="SSF52467">
    <property type="entry name" value="DHS-like NAD/FAD-binding domain"/>
    <property type="match status" value="1"/>
</dbReference>
<dbReference type="PANTHER" id="PTHR11085:SF4">
    <property type="entry name" value="NAD-DEPENDENT PROTEIN DEACYLASE"/>
    <property type="match status" value="1"/>
</dbReference>
<feature type="binding site" evidence="3">
    <location>
        <begin position="99"/>
        <end position="102"/>
    </location>
    <ligand>
        <name>NAD(+)</name>
        <dbReference type="ChEBI" id="CHEBI:57540"/>
    </ligand>
</feature>
<feature type="binding site" evidence="3">
    <location>
        <begin position="21"/>
        <end position="40"/>
    </location>
    <ligand>
        <name>NAD(+)</name>
        <dbReference type="ChEBI" id="CHEBI:57540"/>
    </ligand>
</feature>
<comment type="domain">
    <text evidence="3">2 residues (Tyr-65 and Arg-68) present in a large hydrophobic pocket are probably involved in substrate specificity. They are important for desuccinylation activity, but dispensable for deacetylation activity.</text>
</comment>
<comment type="function">
    <text evidence="3">NAD-dependent lysine deacetylase and desuccinylase that specifically removes acetyl and succinyl groups on target proteins. Modulates the activities of several proteins which are inactive in their acylated form.</text>
</comment>
<feature type="binding site" evidence="3">
    <location>
        <begin position="211"/>
        <end position="213"/>
    </location>
    <ligand>
        <name>NAD(+)</name>
        <dbReference type="ChEBI" id="CHEBI:57540"/>
    </ligand>
</feature>
<dbReference type="EC" id="2.3.1.286" evidence="3"/>
<dbReference type="Gene3D" id="3.40.50.1220">
    <property type="entry name" value="TPP-binding domain"/>
    <property type="match status" value="1"/>
</dbReference>
<dbReference type="NCBIfam" id="NF001753">
    <property type="entry name" value="PRK00481.1-3"/>
    <property type="match status" value="1"/>
</dbReference>
<evidence type="ECO:0000313" key="6">
    <source>
        <dbReference type="EMBL" id="HED11022.1"/>
    </source>
</evidence>
<dbReference type="GO" id="GO:0036054">
    <property type="term" value="F:protein-malonyllysine demalonylase activity"/>
    <property type="evidence" value="ECO:0007669"/>
    <property type="project" value="InterPro"/>
</dbReference>
<dbReference type="Proteomes" id="UP000886005">
    <property type="component" value="Unassembled WGS sequence"/>
</dbReference>
<comment type="catalytic activity">
    <reaction evidence="3">
        <text>N(6)-succinyl-L-lysyl-[protein] + NAD(+) + H2O = 2''-O-succinyl-ADP-D-ribose + nicotinamide + L-lysyl-[protein]</text>
        <dbReference type="Rhea" id="RHEA:47668"/>
        <dbReference type="Rhea" id="RHEA-COMP:9752"/>
        <dbReference type="Rhea" id="RHEA-COMP:11877"/>
        <dbReference type="ChEBI" id="CHEBI:15377"/>
        <dbReference type="ChEBI" id="CHEBI:17154"/>
        <dbReference type="ChEBI" id="CHEBI:29969"/>
        <dbReference type="ChEBI" id="CHEBI:57540"/>
        <dbReference type="ChEBI" id="CHEBI:87830"/>
        <dbReference type="ChEBI" id="CHEBI:87832"/>
    </reaction>
</comment>
<comment type="caution">
    <text evidence="6">The sequence shown here is derived from an EMBL/GenBank/DDBJ whole genome shotgun (WGS) entry which is preliminary data.</text>
</comment>
<dbReference type="PROSITE" id="PS50305">
    <property type="entry name" value="SIRTUIN"/>
    <property type="match status" value="1"/>
</dbReference>
<dbReference type="GO" id="GO:0070403">
    <property type="term" value="F:NAD+ binding"/>
    <property type="evidence" value="ECO:0007669"/>
    <property type="project" value="UniProtKB-UniRule"/>
</dbReference>
<feature type="binding site" evidence="3">
    <location>
        <position position="229"/>
    </location>
    <ligand>
        <name>NAD(+)</name>
        <dbReference type="ChEBI" id="CHEBI:57540"/>
    </ligand>
</feature>
<dbReference type="HAMAP" id="MF_01121">
    <property type="entry name" value="Sirtuin_ClassIII"/>
    <property type="match status" value="1"/>
</dbReference>
<proteinExistence type="inferred from homology"/>